<feature type="region of interest" description="Disordered" evidence="1">
    <location>
        <begin position="1"/>
        <end position="30"/>
    </location>
</feature>
<gene>
    <name evidence="2" type="ORF">ColSpa_02702</name>
</gene>
<keyword evidence="3" id="KW-1185">Reference proteome</keyword>
<name>A0AA37L5Q5_9PEZI</name>
<dbReference type="RefSeq" id="XP_049124871.1">
    <property type="nucleotide sequence ID" value="XM_049268914.1"/>
</dbReference>
<evidence type="ECO:0000313" key="2">
    <source>
        <dbReference type="EMBL" id="GKT42521.1"/>
    </source>
</evidence>
<proteinExistence type="predicted"/>
<organism evidence="2 3">
    <name type="scientific">Colletotrichum spaethianum</name>
    <dbReference type="NCBI Taxonomy" id="700344"/>
    <lineage>
        <taxon>Eukaryota</taxon>
        <taxon>Fungi</taxon>
        <taxon>Dikarya</taxon>
        <taxon>Ascomycota</taxon>
        <taxon>Pezizomycotina</taxon>
        <taxon>Sordariomycetes</taxon>
        <taxon>Hypocreomycetidae</taxon>
        <taxon>Glomerellales</taxon>
        <taxon>Glomerellaceae</taxon>
        <taxon>Colletotrichum</taxon>
        <taxon>Colletotrichum spaethianum species complex</taxon>
    </lineage>
</organism>
<dbReference type="GeneID" id="73323504"/>
<dbReference type="AlphaFoldDB" id="A0AA37L5Q5"/>
<sequence>MFNALLTHQSIKPHQQSRTQGLSNQSASKWRGVTEGIQEEAVARLTGAAGRTKSVDRDRRPCRHLRPQEEGPAEWS</sequence>
<feature type="region of interest" description="Disordered" evidence="1">
    <location>
        <begin position="44"/>
        <end position="76"/>
    </location>
</feature>
<protein>
    <submittedName>
        <fullName evidence="2">Uncharacterized protein</fullName>
    </submittedName>
</protein>
<dbReference type="EMBL" id="BQXU01000005">
    <property type="protein sequence ID" value="GKT42521.1"/>
    <property type="molecule type" value="Genomic_DNA"/>
</dbReference>
<comment type="caution">
    <text evidence="2">The sequence shown here is derived from an EMBL/GenBank/DDBJ whole genome shotgun (WGS) entry which is preliminary data.</text>
</comment>
<dbReference type="Proteomes" id="UP001055115">
    <property type="component" value="Unassembled WGS sequence"/>
</dbReference>
<evidence type="ECO:0000313" key="3">
    <source>
        <dbReference type="Proteomes" id="UP001055115"/>
    </source>
</evidence>
<feature type="compositionally biased region" description="Polar residues" evidence="1">
    <location>
        <begin position="1"/>
        <end position="28"/>
    </location>
</feature>
<accession>A0AA37L5Q5</accession>
<reference evidence="2 3" key="1">
    <citation type="submission" date="2022-03" db="EMBL/GenBank/DDBJ databases">
        <title>Genome data of Colletotrichum spp.</title>
        <authorList>
            <person name="Utami Y.D."/>
            <person name="Hiruma K."/>
        </authorList>
    </citation>
    <scope>NUCLEOTIDE SEQUENCE [LARGE SCALE GENOMIC DNA]</scope>
    <source>
        <strain evidence="2 3">MAFF 239500</strain>
    </source>
</reference>
<evidence type="ECO:0000256" key="1">
    <source>
        <dbReference type="SAM" id="MobiDB-lite"/>
    </source>
</evidence>